<dbReference type="InterPro" id="IPR036388">
    <property type="entry name" value="WH-like_DNA-bd_sf"/>
</dbReference>
<evidence type="ECO:0000256" key="4">
    <source>
        <dbReference type="ARBA" id="ARBA00023163"/>
    </source>
</evidence>
<accession>A0A6J4N3P9</accession>
<reference evidence="6" key="1">
    <citation type="submission" date="2020-02" db="EMBL/GenBank/DDBJ databases">
        <authorList>
            <person name="Meier V. D."/>
        </authorList>
    </citation>
    <scope>NUCLEOTIDE SEQUENCE</scope>
    <source>
        <strain evidence="6">AVDCRST_MAG60</strain>
    </source>
</reference>
<dbReference type="Gene3D" id="1.10.10.10">
    <property type="entry name" value="Winged helix-like DNA-binding domain superfamily/Winged helix DNA-binding domain"/>
    <property type="match status" value="1"/>
</dbReference>
<dbReference type="GO" id="GO:0003723">
    <property type="term" value="F:RNA binding"/>
    <property type="evidence" value="ECO:0007669"/>
    <property type="project" value="InterPro"/>
</dbReference>
<dbReference type="SMART" id="SM01012">
    <property type="entry name" value="ANTAR"/>
    <property type="match status" value="1"/>
</dbReference>
<keyword evidence="3" id="KW-0805">Transcription regulation</keyword>
<dbReference type="EMBL" id="CADCUN010000061">
    <property type="protein sequence ID" value="CAA9376805.1"/>
    <property type="molecule type" value="Genomic_DNA"/>
</dbReference>
<name>A0A6J4N3P9_9ACTN</name>
<dbReference type="SUPFAM" id="SSF55781">
    <property type="entry name" value="GAF domain-like"/>
    <property type="match status" value="1"/>
</dbReference>
<keyword evidence="1" id="KW-0808">Transferase</keyword>
<dbReference type="AlphaFoldDB" id="A0A6J4N3P9"/>
<evidence type="ECO:0000256" key="2">
    <source>
        <dbReference type="ARBA" id="ARBA00022777"/>
    </source>
</evidence>
<dbReference type="InterPro" id="IPR003018">
    <property type="entry name" value="GAF"/>
</dbReference>
<dbReference type="Pfam" id="PF03861">
    <property type="entry name" value="ANTAR"/>
    <property type="match status" value="1"/>
</dbReference>
<dbReference type="PROSITE" id="PS50921">
    <property type="entry name" value="ANTAR"/>
    <property type="match status" value="1"/>
</dbReference>
<dbReference type="InterPro" id="IPR029016">
    <property type="entry name" value="GAF-like_dom_sf"/>
</dbReference>
<dbReference type="SUPFAM" id="SSF52172">
    <property type="entry name" value="CheY-like"/>
    <property type="match status" value="1"/>
</dbReference>
<gene>
    <name evidence="6" type="ORF">AVDCRST_MAG60-573</name>
</gene>
<keyword evidence="4" id="KW-0804">Transcription</keyword>
<sequence length="240" mass="25905">MTMSLPLADELSAVFARLSGLLMTEETVHTSLGLVARLAHETMPESFGAGVTLVDPSGHRRTEDATDERVARVDGLQYELDEGPCLTAYAERQVVMVGDTSTDQRFPRWSPAANAMGVASSLSAPLVAGESSLGAMKVYADRPGAFDVRTQGLLPLFAAQAAVLLANMQAYEKAERVSDQLREALLSRDAISTAKGILMARDELTEQEALRMLMSKASGDKRPLRDVAQSLIAGVQRRNR</sequence>
<evidence type="ECO:0000256" key="1">
    <source>
        <dbReference type="ARBA" id="ARBA00022679"/>
    </source>
</evidence>
<dbReference type="GO" id="GO:0016301">
    <property type="term" value="F:kinase activity"/>
    <property type="evidence" value="ECO:0007669"/>
    <property type="project" value="UniProtKB-KW"/>
</dbReference>
<dbReference type="PIRSF" id="PIRSF036625">
    <property type="entry name" value="GAF_ANTAR"/>
    <property type="match status" value="1"/>
</dbReference>
<dbReference type="InterPro" id="IPR012074">
    <property type="entry name" value="GAF_ANTAR"/>
</dbReference>
<dbReference type="Gene3D" id="3.30.450.40">
    <property type="match status" value="1"/>
</dbReference>
<evidence type="ECO:0000259" key="5">
    <source>
        <dbReference type="PROSITE" id="PS50921"/>
    </source>
</evidence>
<organism evidence="6">
    <name type="scientific">uncultured Nocardioides sp</name>
    <dbReference type="NCBI Taxonomy" id="198441"/>
    <lineage>
        <taxon>Bacteria</taxon>
        <taxon>Bacillati</taxon>
        <taxon>Actinomycetota</taxon>
        <taxon>Actinomycetes</taxon>
        <taxon>Propionibacteriales</taxon>
        <taxon>Nocardioidaceae</taxon>
        <taxon>Nocardioides</taxon>
        <taxon>environmental samples</taxon>
    </lineage>
</organism>
<keyword evidence="2" id="KW-0418">Kinase</keyword>
<evidence type="ECO:0000256" key="3">
    <source>
        <dbReference type="ARBA" id="ARBA00023015"/>
    </source>
</evidence>
<protein>
    <recommendedName>
        <fullName evidence="5">ANTAR domain-containing protein</fullName>
    </recommendedName>
</protein>
<dbReference type="InterPro" id="IPR005561">
    <property type="entry name" value="ANTAR"/>
</dbReference>
<dbReference type="InterPro" id="IPR011006">
    <property type="entry name" value="CheY-like_superfamily"/>
</dbReference>
<feature type="domain" description="ANTAR" evidence="5">
    <location>
        <begin position="171"/>
        <end position="232"/>
    </location>
</feature>
<dbReference type="Pfam" id="PF13185">
    <property type="entry name" value="GAF_2"/>
    <property type="match status" value="1"/>
</dbReference>
<proteinExistence type="predicted"/>
<dbReference type="SMART" id="SM00065">
    <property type="entry name" value="GAF"/>
    <property type="match status" value="1"/>
</dbReference>
<evidence type="ECO:0000313" key="6">
    <source>
        <dbReference type="EMBL" id="CAA9376805.1"/>
    </source>
</evidence>